<dbReference type="PANTHER" id="PTHR32401:SF52">
    <property type="entry name" value="LECTIN 7"/>
    <property type="match status" value="1"/>
</dbReference>
<dbReference type="SUPFAM" id="SSF49899">
    <property type="entry name" value="Concanavalin A-like lectins/glucanases"/>
    <property type="match status" value="1"/>
</dbReference>
<feature type="chain" id="PRO_5044757047" description="Legume lectin domain-containing protein" evidence="3">
    <location>
        <begin position="31"/>
        <end position="270"/>
    </location>
</feature>
<dbReference type="PIRSF" id="PIRSF002690">
    <property type="entry name" value="L-type_lectin_plant"/>
    <property type="match status" value="1"/>
</dbReference>
<dbReference type="Gene3D" id="2.60.120.200">
    <property type="match status" value="1"/>
</dbReference>
<dbReference type="Proteomes" id="UP001603857">
    <property type="component" value="Unassembled WGS sequence"/>
</dbReference>
<evidence type="ECO:0000256" key="2">
    <source>
        <dbReference type="ARBA" id="ARBA00022734"/>
    </source>
</evidence>
<evidence type="ECO:0000313" key="5">
    <source>
        <dbReference type="EMBL" id="KAL2348987.1"/>
    </source>
</evidence>
<accession>A0ABD1NLH0</accession>
<dbReference type="GO" id="GO:0030246">
    <property type="term" value="F:carbohydrate binding"/>
    <property type="evidence" value="ECO:0007669"/>
    <property type="project" value="UniProtKB-KW"/>
</dbReference>
<dbReference type="InterPro" id="IPR050258">
    <property type="entry name" value="Leguminous_Lectin"/>
</dbReference>
<dbReference type="InterPro" id="IPR001220">
    <property type="entry name" value="Legume_lectin_dom"/>
</dbReference>
<dbReference type="CDD" id="cd06899">
    <property type="entry name" value="lectin_legume_LecRK_Arcelin_ConA"/>
    <property type="match status" value="1"/>
</dbReference>
<dbReference type="InterPro" id="IPR016363">
    <property type="entry name" value="L-lectin"/>
</dbReference>
<evidence type="ECO:0000259" key="4">
    <source>
        <dbReference type="Pfam" id="PF00139"/>
    </source>
</evidence>
<comment type="similarity">
    <text evidence="1">Belongs to the leguminous lectin family.</text>
</comment>
<dbReference type="InterPro" id="IPR013320">
    <property type="entry name" value="ConA-like_dom_sf"/>
</dbReference>
<dbReference type="PANTHER" id="PTHR32401">
    <property type="entry name" value="CONCANAVALIN A-LIKE LECTIN FAMILY PROTEIN"/>
    <property type="match status" value="1"/>
</dbReference>
<gene>
    <name evidence="5" type="ORF">Fmac_002987</name>
</gene>
<comment type="caution">
    <text evidence="5">The sequence shown here is derived from an EMBL/GenBank/DDBJ whole genome shotgun (WGS) entry which is preliminary data.</text>
</comment>
<keyword evidence="3" id="KW-0732">Signal</keyword>
<feature type="signal peptide" evidence="3">
    <location>
        <begin position="1"/>
        <end position="30"/>
    </location>
</feature>
<proteinExistence type="inferred from homology"/>
<dbReference type="AlphaFoldDB" id="A0ABD1NLH0"/>
<dbReference type="Pfam" id="PF00139">
    <property type="entry name" value="Lectin_legB"/>
    <property type="match status" value="1"/>
</dbReference>
<evidence type="ECO:0000256" key="3">
    <source>
        <dbReference type="SAM" id="SignalP"/>
    </source>
</evidence>
<organism evidence="5 6">
    <name type="scientific">Flemingia macrophylla</name>
    <dbReference type="NCBI Taxonomy" id="520843"/>
    <lineage>
        <taxon>Eukaryota</taxon>
        <taxon>Viridiplantae</taxon>
        <taxon>Streptophyta</taxon>
        <taxon>Embryophyta</taxon>
        <taxon>Tracheophyta</taxon>
        <taxon>Spermatophyta</taxon>
        <taxon>Magnoliopsida</taxon>
        <taxon>eudicotyledons</taxon>
        <taxon>Gunneridae</taxon>
        <taxon>Pentapetalae</taxon>
        <taxon>rosids</taxon>
        <taxon>fabids</taxon>
        <taxon>Fabales</taxon>
        <taxon>Fabaceae</taxon>
        <taxon>Papilionoideae</taxon>
        <taxon>50 kb inversion clade</taxon>
        <taxon>NPAAA clade</taxon>
        <taxon>indigoferoid/millettioid clade</taxon>
        <taxon>Phaseoleae</taxon>
        <taxon>Flemingia</taxon>
    </lineage>
</organism>
<keyword evidence="2" id="KW-0430">Lectin</keyword>
<feature type="domain" description="Legume lectin" evidence="4">
    <location>
        <begin position="31"/>
        <end position="268"/>
    </location>
</feature>
<protein>
    <recommendedName>
        <fullName evidence="4">Legume lectin domain-containing protein</fullName>
    </recommendedName>
</protein>
<sequence length="270" mass="29334">MATNISSPPNLVSLLLILISFLMILACVSSASFSFSSFGPYTKDITFQGDASTSNGALQLTNIGNGSVPPTSAGRASYAAPVHLWDSKRGELHGFTTTFSFVVAPTGPGPFGDGISFFMAPFNSDMHRDSSGGFLGLFKEDSAFNAYKNQIVAVEFDFCVNTWDLVSPYIGIDINSIVSAKIVAWQNENFGNETITQAVVSYEPVTKTLSVFSYPHIQENQNNVSSTSLSFMFDLRIVLPEWIRVGFSGATRQLVEVHRVLSWSFNSSVS</sequence>
<name>A0ABD1NLH0_9FABA</name>
<evidence type="ECO:0000256" key="1">
    <source>
        <dbReference type="ARBA" id="ARBA00007606"/>
    </source>
</evidence>
<evidence type="ECO:0000313" key="6">
    <source>
        <dbReference type="Proteomes" id="UP001603857"/>
    </source>
</evidence>
<keyword evidence="6" id="KW-1185">Reference proteome</keyword>
<dbReference type="EMBL" id="JBGMDY010000001">
    <property type="protein sequence ID" value="KAL2348987.1"/>
    <property type="molecule type" value="Genomic_DNA"/>
</dbReference>
<reference evidence="5 6" key="1">
    <citation type="submission" date="2024-08" db="EMBL/GenBank/DDBJ databases">
        <title>Insights into the chromosomal genome structure of Flemingia macrophylla.</title>
        <authorList>
            <person name="Ding Y."/>
            <person name="Zhao Y."/>
            <person name="Bi W."/>
            <person name="Wu M."/>
            <person name="Zhao G."/>
            <person name="Gong Y."/>
            <person name="Li W."/>
            <person name="Zhang P."/>
        </authorList>
    </citation>
    <scope>NUCLEOTIDE SEQUENCE [LARGE SCALE GENOMIC DNA]</scope>
    <source>
        <strain evidence="5">DYQJB</strain>
        <tissue evidence="5">Leaf</tissue>
    </source>
</reference>